<dbReference type="PIRSF" id="PIRSF015736">
    <property type="entry name" value="MI"/>
    <property type="match status" value="1"/>
</dbReference>
<protein>
    <submittedName>
        <fullName evidence="1">Decarboxylase</fullName>
    </submittedName>
</protein>
<dbReference type="InterPro" id="IPR026286">
    <property type="entry name" value="MaiA/AMDase"/>
</dbReference>
<sequence length="254" mass="26846">MTTVGLLYPGHAAEDDFPRTEILLDTDIRLPLFSTETGEDVYRADALREQGDPDRIAEGVEELRLAGAEALIWASSGGSFGLGWEGAHEQIATLARAAGLPASSTSIGFGHAVRELGARRVAVAAPYPDDVTGLFADFLASAGVEVVAAASGGAASSAEAGSWGPDEVKRLVREADHPDAEVVLVPDTSLHTTAFIPELEELLGKPVLTANQVTVWEGLRLADRRTWAPTLGTLFASREPVLGKLEPKGIEVRE</sequence>
<proteinExistence type="predicted"/>
<dbReference type="RefSeq" id="WP_010062801.1">
    <property type="nucleotide sequence ID" value="NZ_CP013738.1"/>
</dbReference>
<dbReference type="Pfam" id="PF17645">
    <property type="entry name" value="Amdase"/>
    <property type="match status" value="1"/>
</dbReference>
<dbReference type="Gene3D" id="3.40.50.12500">
    <property type="match status" value="1"/>
</dbReference>
<dbReference type="EMBL" id="CP013738">
    <property type="protein sequence ID" value="ALU94001.1"/>
    <property type="molecule type" value="Genomic_DNA"/>
</dbReference>
<reference evidence="1 2" key="1">
    <citation type="journal article" date="2012" name="J. Bacteriol.">
        <title>Draft genome sequence of Streptomyces globisporus C-1027, which produces an antitumor antibiotic consisting of a nine-membered enediyne with a chromoprotein.</title>
        <authorList>
            <person name="Wang L."/>
            <person name="Wang S."/>
            <person name="He Q."/>
            <person name="Yu T."/>
            <person name="Li Q."/>
            <person name="Hong B."/>
        </authorList>
    </citation>
    <scope>NUCLEOTIDE SEQUENCE [LARGE SCALE GENOMIC DNA]</scope>
    <source>
        <strain evidence="1 2">C-1027</strain>
    </source>
</reference>
<evidence type="ECO:0000313" key="2">
    <source>
        <dbReference type="Proteomes" id="UP000064183"/>
    </source>
</evidence>
<dbReference type="Proteomes" id="UP000064183">
    <property type="component" value="Chromosome"/>
</dbReference>
<dbReference type="KEGG" id="sgb:WQO_11960"/>
<name>A0A0U3KHC1_STRGL</name>
<accession>A0A0U3KHC1</accession>
<organism evidence="1 2">
    <name type="scientific">Streptomyces globisporus C-1027</name>
    <dbReference type="NCBI Taxonomy" id="1172567"/>
    <lineage>
        <taxon>Bacteria</taxon>
        <taxon>Bacillati</taxon>
        <taxon>Actinomycetota</taxon>
        <taxon>Actinomycetes</taxon>
        <taxon>Kitasatosporales</taxon>
        <taxon>Streptomycetaceae</taxon>
        <taxon>Streptomyces</taxon>
    </lineage>
</organism>
<dbReference type="InterPro" id="IPR053714">
    <property type="entry name" value="Iso_Racemase_Enz_sf"/>
</dbReference>
<evidence type="ECO:0000313" key="1">
    <source>
        <dbReference type="EMBL" id="ALU94001.1"/>
    </source>
</evidence>
<dbReference type="AlphaFoldDB" id="A0A0U3KHC1"/>
<dbReference type="PANTHER" id="PTHR40267:SF1">
    <property type="entry name" value="BLR3294 PROTEIN"/>
    <property type="match status" value="1"/>
</dbReference>
<dbReference type="STRING" id="1172567.WQO_11960"/>
<gene>
    <name evidence="1" type="ORF">WQO_11960</name>
</gene>
<dbReference type="GeneID" id="27783053"/>
<dbReference type="PANTHER" id="PTHR40267">
    <property type="entry name" value="BLR3294 PROTEIN"/>
    <property type="match status" value="1"/>
</dbReference>